<organism evidence="10 11">
    <name type="scientific">Gulosibacter bifidus</name>
    <dbReference type="NCBI Taxonomy" id="272239"/>
    <lineage>
        <taxon>Bacteria</taxon>
        <taxon>Bacillati</taxon>
        <taxon>Actinomycetota</taxon>
        <taxon>Actinomycetes</taxon>
        <taxon>Micrococcales</taxon>
        <taxon>Microbacteriaceae</taxon>
        <taxon>Gulosibacter</taxon>
    </lineage>
</organism>
<name>A0ABW5RK56_9MICO</name>
<feature type="transmembrane region" description="Helical" evidence="7">
    <location>
        <begin position="148"/>
        <end position="169"/>
    </location>
</feature>
<dbReference type="SUPFAM" id="SSF52540">
    <property type="entry name" value="P-loop containing nucleoside triphosphate hydrolases"/>
    <property type="match status" value="1"/>
</dbReference>
<dbReference type="InterPro" id="IPR027417">
    <property type="entry name" value="P-loop_NTPase"/>
</dbReference>
<dbReference type="NCBIfam" id="TIGR02868">
    <property type="entry name" value="CydC"/>
    <property type="match status" value="1"/>
</dbReference>
<dbReference type="SMART" id="SM00382">
    <property type="entry name" value="AAA"/>
    <property type="match status" value="1"/>
</dbReference>
<dbReference type="InterPro" id="IPR014223">
    <property type="entry name" value="ABC_CydC/D"/>
</dbReference>
<feature type="transmembrane region" description="Helical" evidence="7">
    <location>
        <begin position="175"/>
        <end position="199"/>
    </location>
</feature>
<feature type="transmembrane region" description="Helical" evidence="7">
    <location>
        <begin position="256"/>
        <end position="278"/>
    </location>
</feature>
<keyword evidence="6 7" id="KW-0472">Membrane</keyword>
<dbReference type="Gene3D" id="3.40.50.300">
    <property type="entry name" value="P-loop containing nucleotide triphosphate hydrolases"/>
    <property type="match status" value="1"/>
</dbReference>
<evidence type="ECO:0000259" key="8">
    <source>
        <dbReference type="PROSITE" id="PS50893"/>
    </source>
</evidence>
<reference evidence="11" key="1">
    <citation type="journal article" date="2019" name="Int. J. Syst. Evol. Microbiol.">
        <title>The Global Catalogue of Microorganisms (GCM) 10K type strain sequencing project: providing services to taxonomists for standard genome sequencing and annotation.</title>
        <authorList>
            <consortium name="The Broad Institute Genomics Platform"/>
            <consortium name="The Broad Institute Genome Sequencing Center for Infectious Disease"/>
            <person name="Wu L."/>
            <person name="Ma J."/>
        </authorList>
    </citation>
    <scope>NUCLEOTIDE SEQUENCE [LARGE SCALE GENOMIC DNA]</scope>
    <source>
        <strain evidence="11">TISTR 1511</strain>
    </source>
</reference>
<evidence type="ECO:0000256" key="1">
    <source>
        <dbReference type="ARBA" id="ARBA00004651"/>
    </source>
</evidence>
<evidence type="ECO:0000313" key="10">
    <source>
        <dbReference type="EMBL" id="MFD2675460.1"/>
    </source>
</evidence>
<dbReference type="Proteomes" id="UP001597453">
    <property type="component" value="Unassembled WGS sequence"/>
</dbReference>
<dbReference type="Pfam" id="PF00005">
    <property type="entry name" value="ABC_tran"/>
    <property type="match status" value="1"/>
</dbReference>
<comment type="subcellular location">
    <subcellularLocation>
        <location evidence="1">Cell membrane</location>
        <topology evidence="1">Multi-pass membrane protein</topology>
    </subcellularLocation>
</comment>
<dbReference type="InterPro" id="IPR003439">
    <property type="entry name" value="ABC_transporter-like_ATP-bd"/>
</dbReference>
<protein>
    <submittedName>
        <fullName evidence="10">Thiol reductant ABC exporter subunit CydC</fullName>
    </submittedName>
</protein>
<dbReference type="PROSITE" id="PS50893">
    <property type="entry name" value="ABC_TRANSPORTER_2"/>
    <property type="match status" value="1"/>
</dbReference>
<evidence type="ECO:0000256" key="7">
    <source>
        <dbReference type="SAM" id="Phobius"/>
    </source>
</evidence>
<dbReference type="Gene3D" id="1.20.1560.10">
    <property type="entry name" value="ABC transporter type 1, transmembrane domain"/>
    <property type="match status" value="1"/>
</dbReference>
<keyword evidence="5 7" id="KW-1133">Transmembrane helix</keyword>
<gene>
    <name evidence="10" type="primary">cydC</name>
    <name evidence="10" type="ORF">ACFSUQ_09170</name>
</gene>
<dbReference type="RefSeq" id="WP_245610565.1">
    <property type="nucleotide sequence ID" value="NZ_JBHUNF010000009.1"/>
</dbReference>
<dbReference type="PANTHER" id="PTHR24221">
    <property type="entry name" value="ATP-BINDING CASSETTE SUB-FAMILY B"/>
    <property type="match status" value="1"/>
</dbReference>
<dbReference type="InterPro" id="IPR025662">
    <property type="entry name" value="Sigma_54_int_dom_ATP-bd_1"/>
</dbReference>
<evidence type="ECO:0000256" key="3">
    <source>
        <dbReference type="ARBA" id="ARBA00022741"/>
    </source>
</evidence>
<feature type="domain" description="ABC transporter" evidence="8">
    <location>
        <begin position="353"/>
        <end position="560"/>
    </location>
</feature>
<dbReference type="PROSITE" id="PS50929">
    <property type="entry name" value="ABC_TM1F"/>
    <property type="match status" value="1"/>
</dbReference>
<dbReference type="EMBL" id="JBHUNF010000009">
    <property type="protein sequence ID" value="MFD2675460.1"/>
    <property type="molecule type" value="Genomic_DNA"/>
</dbReference>
<evidence type="ECO:0000313" key="11">
    <source>
        <dbReference type="Proteomes" id="UP001597453"/>
    </source>
</evidence>
<dbReference type="InterPro" id="IPR011527">
    <property type="entry name" value="ABC1_TM_dom"/>
</dbReference>
<evidence type="ECO:0000256" key="6">
    <source>
        <dbReference type="ARBA" id="ARBA00023136"/>
    </source>
</evidence>
<feature type="domain" description="ABC transmembrane type-1" evidence="9">
    <location>
        <begin position="37"/>
        <end position="317"/>
    </location>
</feature>
<evidence type="ECO:0000256" key="2">
    <source>
        <dbReference type="ARBA" id="ARBA00022692"/>
    </source>
</evidence>
<keyword evidence="11" id="KW-1185">Reference proteome</keyword>
<keyword evidence="3" id="KW-0547">Nucleotide-binding</keyword>
<dbReference type="PROSITE" id="PS00675">
    <property type="entry name" value="SIGMA54_INTERACT_1"/>
    <property type="match status" value="1"/>
</dbReference>
<dbReference type="InterPro" id="IPR039421">
    <property type="entry name" value="Type_1_exporter"/>
</dbReference>
<feature type="transmembrane region" description="Helical" evidence="7">
    <location>
        <begin position="290"/>
        <end position="315"/>
    </location>
</feature>
<evidence type="ECO:0000256" key="4">
    <source>
        <dbReference type="ARBA" id="ARBA00022840"/>
    </source>
</evidence>
<dbReference type="InterPro" id="IPR036640">
    <property type="entry name" value="ABC1_TM_sf"/>
</dbReference>
<keyword evidence="2 7" id="KW-0812">Transmembrane</keyword>
<dbReference type="PANTHER" id="PTHR24221:SF654">
    <property type="entry name" value="ATP-BINDING CASSETTE SUB-FAMILY B MEMBER 6"/>
    <property type="match status" value="1"/>
</dbReference>
<dbReference type="SUPFAM" id="SSF90123">
    <property type="entry name" value="ABC transporter transmembrane region"/>
    <property type="match status" value="1"/>
</dbReference>
<feature type="transmembrane region" description="Helical" evidence="7">
    <location>
        <begin position="37"/>
        <end position="57"/>
    </location>
</feature>
<dbReference type="CDD" id="cd03228">
    <property type="entry name" value="ABCC_MRP_Like"/>
    <property type="match status" value="1"/>
</dbReference>
<dbReference type="InterPro" id="IPR003593">
    <property type="entry name" value="AAA+_ATPase"/>
</dbReference>
<feature type="transmembrane region" description="Helical" evidence="7">
    <location>
        <begin position="63"/>
        <end position="81"/>
    </location>
</feature>
<sequence length="560" mass="59602">MTSPIAESTAADTKMTPAEREVLELATPPAKRMWVPIAWAVLWGISVVSLLAASAFLITRASLIIHILWLGWAIVAVRMFALGRAVFRYLKQLSGHDASFRQLAEMRVGLLDRLEPLAPAGLARTRRGDLLSRLVDDIDELQFLPLRVIEPLITSVIVAALTVVGVAIMSVPAALTLLGCLLVALIVATLAQLMIAGAADRQVAPLRAALGDRVHDTITNLETLRAYDALDSQLARIHEADAALRRVLVRRSIGEGVVTGVVTIFAGLATAGALWFNVDATANGTFTPEFLTMVALVPLALFEVFAQVPVAVAAWRRVRVSAQRVATVAPTTVPSEIPQPGGTAKLPEGPLDITITDVSARWPGAAQPAIQGCSVEIPAGARLLVAGESGSGKSTFANVLVRFLDYDGTYRIGGVEARDVDPELLRQRVGLIEQRAHLFNESIRQNLLFAKPDATDAELEAVIERVGLGGWMRSRGGLDAHLGERGSLVSGGQGQRIALARALLADFDVLVLDEPTANVDPGRADALVADLLDAAGSHTVVLISHTPIDERLISAKLVLG</sequence>
<evidence type="ECO:0000256" key="5">
    <source>
        <dbReference type="ARBA" id="ARBA00022989"/>
    </source>
</evidence>
<proteinExistence type="predicted"/>
<comment type="caution">
    <text evidence="10">The sequence shown here is derived from an EMBL/GenBank/DDBJ whole genome shotgun (WGS) entry which is preliminary data.</text>
</comment>
<accession>A0ABW5RK56</accession>
<evidence type="ECO:0000259" key="9">
    <source>
        <dbReference type="PROSITE" id="PS50929"/>
    </source>
</evidence>
<dbReference type="Pfam" id="PF00664">
    <property type="entry name" value="ABC_membrane"/>
    <property type="match status" value="1"/>
</dbReference>
<keyword evidence="4" id="KW-0067">ATP-binding</keyword>